<organism evidence="2 3">
    <name type="scientific">Pseudomonas putida</name>
    <name type="common">Arthrobacter siderocapsulatus</name>
    <dbReference type="NCBI Taxonomy" id="303"/>
    <lineage>
        <taxon>Bacteria</taxon>
        <taxon>Pseudomonadati</taxon>
        <taxon>Pseudomonadota</taxon>
        <taxon>Gammaproteobacteria</taxon>
        <taxon>Pseudomonadales</taxon>
        <taxon>Pseudomonadaceae</taxon>
        <taxon>Pseudomonas</taxon>
    </lineage>
</organism>
<sequence>MAEFYYQIKGRMPGKEGSYSEWAWPPVFSGIVEAEGRKEAKAKIEEDYGRQFPMRVLRKDMDEHEYLLHIRELAPGDVYLRRRFLDTACKECGTPFKLIDKYNDPYADHRGPDFCSERCASAGKKRELLDFNLAAEGRLPAVIYQVRQKATGKVYIGQTIQAFTLRWWQHLTTPSDCKFHEALKSSPITDWEFSVIEVVEYPPECKNKLAYLTDRERFWIETFNSVANGFNTTLPAKISPQEPLDLEAAF</sequence>
<feature type="domain" description="GIY-YIG" evidence="1">
    <location>
        <begin position="140"/>
        <end position="236"/>
    </location>
</feature>
<gene>
    <name evidence="2" type="ORF">KF715C_pA920</name>
</gene>
<dbReference type="SUPFAM" id="SSF82771">
    <property type="entry name" value="GIY-YIG endonuclease"/>
    <property type="match status" value="1"/>
</dbReference>
<reference evidence="2 3" key="1">
    <citation type="submission" date="2015-11" db="EMBL/GenBank/DDBJ databases">
        <title>Complete genome sequencing of a biphenyl-degrading bacterium, Pseudomonas putida KF715 (=NBRC110667).</title>
        <authorList>
            <person name="Suenaga H."/>
            <person name="Fujihara N."/>
            <person name="Watanabe T."/>
            <person name="Hirose J."/>
            <person name="Kimura N."/>
            <person name="Yamazoe A."/>
            <person name="Hosoyama A."/>
            <person name="Shimodaira J."/>
            <person name="Furukawa K."/>
        </authorList>
    </citation>
    <scope>NUCLEOTIDE SEQUENCE [LARGE SCALE GENOMIC DNA]</scope>
    <source>
        <strain evidence="2 3">KF715</strain>
        <plasmid evidence="3">Plasmid pkf715a dna</plasmid>
    </source>
</reference>
<evidence type="ECO:0000313" key="3">
    <source>
        <dbReference type="Proteomes" id="UP000218731"/>
    </source>
</evidence>
<dbReference type="InterPro" id="IPR035901">
    <property type="entry name" value="GIY-YIG_endonuc_sf"/>
</dbReference>
<dbReference type="Gene3D" id="3.40.1440.10">
    <property type="entry name" value="GIY-YIG endonuclease"/>
    <property type="match status" value="1"/>
</dbReference>
<dbReference type="SMART" id="SM00465">
    <property type="entry name" value="GIYc"/>
    <property type="match status" value="1"/>
</dbReference>
<proteinExistence type="predicted"/>
<dbReference type="Proteomes" id="UP000218731">
    <property type="component" value="Plasmid pKF715A"/>
</dbReference>
<name>A0A1L7NMD1_PSEPU</name>
<dbReference type="AlphaFoldDB" id="A0A1L7NMD1"/>
<dbReference type="Pfam" id="PF01541">
    <property type="entry name" value="GIY-YIG"/>
    <property type="match status" value="1"/>
</dbReference>
<protein>
    <recommendedName>
        <fullName evidence="1">GIY-YIG domain-containing protein</fullName>
    </recommendedName>
</protein>
<evidence type="ECO:0000259" key="1">
    <source>
        <dbReference type="SMART" id="SM00465"/>
    </source>
</evidence>
<dbReference type="EMBL" id="AP015030">
    <property type="protein sequence ID" value="BAW26597.1"/>
    <property type="molecule type" value="Genomic_DNA"/>
</dbReference>
<evidence type="ECO:0000313" key="2">
    <source>
        <dbReference type="EMBL" id="BAW26597.1"/>
    </source>
</evidence>
<dbReference type="RefSeq" id="WP_045633724.1">
    <property type="nucleotide sequence ID" value="NZ_AP015030.1"/>
</dbReference>
<keyword evidence="2" id="KW-0614">Plasmid</keyword>
<dbReference type="InterPro" id="IPR000305">
    <property type="entry name" value="GIY-YIG_endonuc"/>
</dbReference>
<dbReference type="CDD" id="cd10443">
    <property type="entry name" value="GIY-YIG_HE_Tlr8p_PBC-V_like"/>
    <property type="match status" value="1"/>
</dbReference>
<accession>A0A1L7NMD1</accession>
<geneLocation type="plasmid" evidence="3">
    <name>pkf715a dna</name>
</geneLocation>